<proteinExistence type="predicted"/>
<dbReference type="Proteomes" id="UP000762676">
    <property type="component" value="Unassembled WGS sequence"/>
</dbReference>
<gene>
    <name evidence="1" type="ORF">ElyMa_003208100</name>
</gene>
<dbReference type="AlphaFoldDB" id="A0AAV4J2P6"/>
<keyword evidence="2" id="KW-1185">Reference proteome</keyword>
<feature type="non-terminal residue" evidence="1">
    <location>
        <position position="71"/>
    </location>
</feature>
<dbReference type="EMBL" id="BMAT01006602">
    <property type="protein sequence ID" value="GFS16198.1"/>
    <property type="molecule type" value="Genomic_DNA"/>
</dbReference>
<organism evidence="1 2">
    <name type="scientific">Elysia marginata</name>
    <dbReference type="NCBI Taxonomy" id="1093978"/>
    <lineage>
        <taxon>Eukaryota</taxon>
        <taxon>Metazoa</taxon>
        <taxon>Spiralia</taxon>
        <taxon>Lophotrochozoa</taxon>
        <taxon>Mollusca</taxon>
        <taxon>Gastropoda</taxon>
        <taxon>Heterobranchia</taxon>
        <taxon>Euthyneura</taxon>
        <taxon>Panpulmonata</taxon>
        <taxon>Sacoglossa</taxon>
        <taxon>Placobranchoidea</taxon>
        <taxon>Plakobranchidae</taxon>
        <taxon>Elysia</taxon>
    </lineage>
</organism>
<accession>A0AAV4J2P6</accession>
<name>A0AAV4J2P6_9GAST</name>
<reference evidence="1 2" key="1">
    <citation type="journal article" date="2021" name="Elife">
        <title>Chloroplast acquisition without the gene transfer in kleptoplastic sea slugs, Plakobranchus ocellatus.</title>
        <authorList>
            <person name="Maeda T."/>
            <person name="Takahashi S."/>
            <person name="Yoshida T."/>
            <person name="Shimamura S."/>
            <person name="Takaki Y."/>
            <person name="Nagai Y."/>
            <person name="Toyoda A."/>
            <person name="Suzuki Y."/>
            <person name="Arimoto A."/>
            <person name="Ishii H."/>
            <person name="Satoh N."/>
            <person name="Nishiyama T."/>
            <person name="Hasebe M."/>
            <person name="Maruyama T."/>
            <person name="Minagawa J."/>
            <person name="Obokata J."/>
            <person name="Shigenobu S."/>
        </authorList>
    </citation>
    <scope>NUCLEOTIDE SEQUENCE [LARGE SCALE GENOMIC DNA]</scope>
</reference>
<evidence type="ECO:0000313" key="1">
    <source>
        <dbReference type="EMBL" id="GFS16198.1"/>
    </source>
</evidence>
<evidence type="ECO:0000313" key="2">
    <source>
        <dbReference type="Proteomes" id="UP000762676"/>
    </source>
</evidence>
<sequence length="71" mass="7670">MWCQVVVVDNQLSVGACVGASCKHPLAYSPRNTVERLTQSPEMTLNAEQRRAIRSLGDSIPDSDLIIASAV</sequence>
<comment type="caution">
    <text evidence="1">The sequence shown here is derived from an EMBL/GenBank/DDBJ whole genome shotgun (WGS) entry which is preliminary data.</text>
</comment>
<protein>
    <submittedName>
        <fullName evidence="1">Uncharacterized protein</fullName>
    </submittedName>
</protein>